<proteinExistence type="predicted"/>
<dbReference type="EMBL" id="ML986672">
    <property type="protein sequence ID" value="KAF2260808.1"/>
    <property type="molecule type" value="Genomic_DNA"/>
</dbReference>
<dbReference type="Proteomes" id="UP000800093">
    <property type="component" value="Unassembled WGS sequence"/>
</dbReference>
<comment type="caution">
    <text evidence="2">The sequence shown here is derived from an EMBL/GenBank/DDBJ whole genome shotgun (WGS) entry which is preliminary data.</text>
</comment>
<sequence length="212" mass="23803">MGSVASLYYLRRLSNMMVVLSFSPLLTYKKLKSAKEAQQREQQQKVAEREEQRIARAAQKQLQADIKLAKNGKRKSLKPIAQVSEGIDVDAASVDDAVVRQKLMVLIIRIRASGGAVHRLVDYITLPPKRKHGLSIVLLLIDCTSNSCFAMFEKNFELATVVHLRAHRNRPTRRRIPGKDVLDSVELLSTLSLPPYIKSRLFIPQSSSVDVG</sequence>
<evidence type="ECO:0000256" key="1">
    <source>
        <dbReference type="SAM" id="Coils"/>
    </source>
</evidence>
<name>A0A9P4K4M2_9PLEO</name>
<feature type="coiled-coil region" evidence="1">
    <location>
        <begin position="28"/>
        <end position="60"/>
    </location>
</feature>
<gene>
    <name evidence="2" type="ORF">CC78DRAFT_547208</name>
</gene>
<reference evidence="3" key="1">
    <citation type="journal article" date="2020" name="Stud. Mycol.">
        <title>101 Dothideomycetes genomes: A test case for predicting lifestyles and emergence of pathogens.</title>
        <authorList>
            <person name="Haridas S."/>
            <person name="Albert R."/>
            <person name="Binder M."/>
            <person name="Bloem J."/>
            <person name="LaButti K."/>
            <person name="Salamov A."/>
            <person name="Andreopoulos B."/>
            <person name="Baker S."/>
            <person name="Barry K."/>
            <person name="Bills G."/>
            <person name="Bluhm B."/>
            <person name="Cannon C."/>
            <person name="Castanera R."/>
            <person name="Culley D."/>
            <person name="Daum C."/>
            <person name="Ezra D."/>
            <person name="Gonzalez J."/>
            <person name="Henrissat B."/>
            <person name="Kuo A."/>
            <person name="Liang C."/>
            <person name="Lipzen A."/>
            <person name="Lutzoni F."/>
            <person name="Magnuson J."/>
            <person name="Mondo S."/>
            <person name="Nolan M."/>
            <person name="Ohm R."/>
            <person name="Pangilinan J."/>
            <person name="Park H.-J."/>
            <person name="Ramirez L."/>
            <person name="Alfaro M."/>
            <person name="Sun H."/>
            <person name="Tritt A."/>
            <person name="Yoshinaga Y."/>
            <person name="Zwiers L.-H."/>
            <person name="Turgeon B."/>
            <person name="Goodwin S."/>
            <person name="Spatafora J."/>
            <person name="Crous P."/>
            <person name="Grigoriev I."/>
        </authorList>
    </citation>
    <scope>NUCLEOTIDE SEQUENCE [LARGE SCALE GENOMIC DNA]</scope>
    <source>
        <strain evidence="3">CBS 304.66</strain>
    </source>
</reference>
<keyword evidence="3" id="KW-1185">Reference proteome</keyword>
<dbReference type="AlphaFoldDB" id="A0A9P4K4M2"/>
<organism evidence="2 3">
    <name type="scientific">Lojkania enalia</name>
    <dbReference type="NCBI Taxonomy" id="147567"/>
    <lineage>
        <taxon>Eukaryota</taxon>
        <taxon>Fungi</taxon>
        <taxon>Dikarya</taxon>
        <taxon>Ascomycota</taxon>
        <taxon>Pezizomycotina</taxon>
        <taxon>Dothideomycetes</taxon>
        <taxon>Pleosporomycetidae</taxon>
        <taxon>Pleosporales</taxon>
        <taxon>Pleosporales incertae sedis</taxon>
        <taxon>Lojkania</taxon>
    </lineage>
</organism>
<protein>
    <submittedName>
        <fullName evidence="2">Uncharacterized protein</fullName>
    </submittedName>
</protein>
<evidence type="ECO:0000313" key="2">
    <source>
        <dbReference type="EMBL" id="KAF2260808.1"/>
    </source>
</evidence>
<keyword evidence="1" id="KW-0175">Coiled coil</keyword>
<evidence type="ECO:0000313" key="3">
    <source>
        <dbReference type="Proteomes" id="UP000800093"/>
    </source>
</evidence>
<accession>A0A9P4K4M2</accession>